<dbReference type="SMART" id="SM01012">
    <property type="entry name" value="ANTAR"/>
    <property type="match status" value="1"/>
</dbReference>
<dbReference type="Gene3D" id="3.30.450.20">
    <property type="entry name" value="PAS domain"/>
    <property type="match status" value="1"/>
</dbReference>
<dbReference type="Pfam" id="PF03861">
    <property type="entry name" value="ANTAR"/>
    <property type="match status" value="1"/>
</dbReference>
<dbReference type="OrthoDB" id="3787288at2"/>
<evidence type="ECO:0000259" key="1">
    <source>
        <dbReference type="PROSITE" id="PS50921"/>
    </source>
</evidence>
<dbReference type="SUPFAM" id="SSF52172">
    <property type="entry name" value="CheY-like"/>
    <property type="match status" value="1"/>
</dbReference>
<reference evidence="2 3" key="1">
    <citation type="submission" date="2018-04" db="EMBL/GenBank/DDBJ databases">
        <title>Bacteria isolated from cave deposits of Manipur.</title>
        <authorList>
            <person name="Sahoo D."/>
            <person name="Sarangthem I."/>
            <person name="Nandeibam J."/>
        </authorList>
    </citation>
    <scope>NUCLEOTIDE SEQUENCE [LARGE SCALE GENOMIC DNA]</scope>
    <source>
        <strain evidence="3">mrc11</strain>
    </source>
</reference>
<dbReference type="InterPro" id="IPR011006">
    <property type="entry name" value="CheY-like_superfamily"/>
</dbReference>
<dbReference type="Proteomes" id="UP000249166">
    <property type="component" value="Unassembled WGS sequence"/>
</dbReference>
<dbReference type="AlphaFoldDB" id="A0A328HGS0"/>
<dbReference type="InterPro" id="IPR036388">
    <property type="entry name" value="WH-like_DNA-bd_sf"/>
</dbReference>
<dbReference type="RefSeq" id="WP_111904893.1">
    <property type="nucleotide sequence ID" value="NZ_QLNP01000096.1"/>
</dbReference>
<dbReference type="SUPFAM" id="SSF55785">
    <property type="entry name" value="PYP-like sensor domain (PAS domain)"/>
    <property type="match status" value="1"/>
</dbReference>
<comment type="caution">
    <text evidence="2">The sequence shown here is derived from an EMBL/GenBank/DDBJ whole genome shotgun (WGS) entry which is preliminary data.</text>
</comment>
<protein>
    <submittedName>
        <fullName evidence="2">Response regulator receiver protein</fullName>
    </submittedName>
</protein>
<sequence length="229" mass="25068">MSLPKTVRAYSSALGPADCVAGTFHYDAISGRLEWSDELYTLHGYRRGEIVPTVELLYSHKHPDDRDRCHDIFMAACDSGGFFCSYHRILDARMREHRVLTAGEALMENGRLIAVEGFIVDLTSTLQWETERAAREAVEGALGTRSTIEQAKGILMGILRIGSQTAFDLLAKYSQDTNIKVASTAADLVHLANSPQQAALLDTFVQELQRGTDGRAVGEAGQSVKPVSP</sequence>
<dbReference type="EMBL" id="QLNP01000096">
    <property type="protein sequence ID" value="RAM36273.1"/>
    <property type="molecule type" value="Genomic_DNA"/>
</dbReference>
<dbReference type="InterPro" id="IPR005561">
    <property type="entry name" value="ANTAR"/>
</dbReference>
<accession>A0A328HGS0</accession>
<dbReference type="GO" id="GO:0003723">
    <property type="term" value="F:RNA binding"/>
    <property type="evidence" value="ECO:0007669"/>
    <property type="project" value="InterPro"/>
</dbReference>
<feature type="domain" description="ANTAR" evidence="1">
    <location>
        <begin position="128"/>
        <end position="189"/>
    </location>
</feature>
<dbReference type="Gene3D" id="1.10.10.10">
    <property type="entry name" value="Winged helix-like DNA-binding domain superfamily/Winged helix DNA-binding domain"/>
    <property type="match status" value="1"/>
</dbReference>
<gene>
    <name evidence="2" type="ORF">DBZ45_16145</name>
</gene>
<evidence type="ECO:0000313" key="3">
    <source>
        <dbReference type="Proteomes" id="UP000249166"/>
    </source>
</evidence>
<dbReference type="InterPro" id="IPR013655">
    <property type="entry name" value="PAS_fold_3"/>
</dbReference>
<name>A0A328HGS0_ARTGO</name>
<dbReference type="Pfam" id="PF08447">
    <property type="entry name" value="PAS_3"/>
    <property type="match status" value="1"/>
</dbReference>
<organism evidence="2 3">
    <name type="scientific">Arthrobacter globiformis</name>
    <dbReference type="NCBI Taxonomy" id="1665"/>
    <lineage>
        <taxon>Bacteria</taxon>
        <taxon>Bacillati</taxon>
        <taxon>Actinomycetota</taxon>
        <taxon>Actinomycetes</taxon>
        <taxon>Micrococcales</taxon>
        <taxon>Micrococcaceae</taxon>
        <taxon>Arthrobacter</taxon>
    </lineage>
</organism>
<proteinExistence type="predicted"/>
<evidence type="ECO:0000313" key="2">
    <source>
        <dbReference type="EMBL" id="RAM36273.1"/>
    </source>
</evidence>
<dbReference type="PROSITE" id="PS50921">
    <property type="entry name" value="ANTAR"/>
    <property type="match status" value="1"/>
</dbReference>
<dbReference type="InterPro" id="IPR035965">
    <property type="entry name" value="PAS-like_dom_sf"/>
</dbReference>